<accession>A0ABN5NU96</accession>
<sequence>MRILGEFFSTLKFQDITSLEVLANIEKWEYGMEFWFHIKICLFIRIKIESYNFPFGSKLWNFFLFRGFS</sequence>
<name>A0ABN5NU96_9LEPT</name>
<evidence type="ECO:0000313" key="1">
    <source>
        <dbReference type="EMBL" id="AXR64247.1"/>
    </source>
</evidence>
<evidence type="ECO:0000313" key="2">
    <source>
        <dbReference type="Proteomes" id="UP000258889"/>
    </source>
</evidence>
<reference evidence="1 2" key="2">
    <citation type="submission" date="2018-09" db="EMBL/GenBank/DDBJ databases">
        <title>Complete Genome sequences of three Leptospira mayottensis isolates obtained from Tenrecid mammals endemic to the Malagasy region.</title>
        <authorList>
            <person name="Cordonin C."/>
            <person name="Toty C."/>
        </authorList>
    </citation>
    <scope>NUCLEOTIDE SEQUENCE [LARGE SCALE GENOMIC DNA]</scope>
    <source>
        <strain evidence="1 2">MDI222</strain>
    </source>
</reference>
<reference evidence="1 2" key="1">
    <citation type="submission" date="2018-06" db="EMBL/GenBank/DDBJ databases">
        <authorList>
            <person name="Tortosa P."/>
        </authorList>
    </citation>
    <scope>NUCLEOTIDE SEQUENCE [LARGE SCALE GENOMIC DNA]</scope>
    <source>
        <strain evidence="1 2">MDI222</strain>
    </source>
</reference>
<protein>
    <submittedName>
        <fullName evidence="1">Uncharacterized protein</fullName>
    </submittedName>
</protein>
<organism evidence="1 2">
    <name type="scientific">Leptospira mayottensis</name>
    <dbReference type="NCBI Taxonomy" id="1137606"/>
    <lineage>
        <taxon>Bacteria</taxon>
        <taxon>Pseudomonadati</taxon>
        <taxon>Spirochaetota</taxon>
        <taxon>Spirochaetia</taxon>
        <taxon>Leptospirales</taxon>
        <taxon>Leptospiraceae</taxon>
        <taxon>Leptospira</taxon>
    </lineage>
</organism>
<dbReference type="EMBL" id="CP030144">
    <property type="protein sequence ID" value="AXR64247.1"/>
    <property type="molecule type" value="Genomic_DNA"/>
</dbReference>
<keyword evidence="2" id="KW-1185">Reference proteome</keyword>
<proteinExistence type="predicted"/>
<dbReference type="Proteomes" id="UP000258889">
    <property type="component" value="Chromosome i"/>
</dbReference>
<gene>
    <name evidence="1" type="ORF">DQM28_08455</name>
</gene>